<comment type="caution">
    <text evidence="1">The sequence shown here is derived from an EMBL/GenBank/DDBJ whole genome shotgun (WGS) entry which is preliminary data.</text>
</comment>
<dbReference type="EMBL" id="CAKMTQ010000046">
    <property type="protein sequence ID" value="CAH1539076.1"/>
    <property type="molecule type" value="Genomic_DNA"/>
</dbReference>
<organism evidence="1 2">
    <name type="scientific">Vibrio owensii</name>
    <dbReference type="NCBI Taxonomy" id="696485"/>
    <lineage>
        <taxon>Bacteria</taxon>
        <taxon>Pseudomonadati</taxon>
        <taxon>Pseudomonadota</taxon>
        <taxon>Gammaproteobacteria</taxon>
        <taxon>Vibrionales</taxon>
        <taxon>Vibrionaceae</taxon>
        <taxon>Vibrio</taxon>
    </lineage>
</organism>
<sequence>MSCGKRPFSTLRFISIGQEDPYSRYLSIVNIQLQNITNSAQPM</sequence>
<name>A0AAU9QD86_9VIBR</name>
<gene>
    <name evidence="1" type="ORF">THF1D04_500002</name>
</gene>
<dbReference type="Proteomes" id="UP001295420">
    <property type="component" value="Unassembled WGS sequence"/>
</dbReference>
<protein>
    <submittedName>
        <fullName evidence="1">Uncharacterized protein</fullName>
    </submittedName>
</protein>
<evidence type="ECO:0000313" key="1">
    <source>
        <dbReference type="EMBL" id="CAH1539076.1"/>
    </source>
</evidence>
<evidence type="ECO:0000313" key="2">
    <source>
        <dbReference type="Proteomes" id="UP001295420"/>
    </source>
</evidence>
<accession>A0AAU9QD86</accession>
<proteinExistence type="predicted"/>
<reference evidence="1" key="1">
    <citation type="submission" date="2022-01" db="EMBL/GenBank/DDBJ databases">
        <authorList>
            <person name="Lagorce A."/>
        </authorList>
    </citation>
    <scope>NUCLEOTIDE SEQUENCE</scope>
    <source>
        <strain evidence="1">Th15_F1_D04</strain>
    </source>
</reference>
<dbReference type="AlphaFoldDB" id="A0AAU9QD86"/>